<accession>A0A5S9BZC9</accession>
<reference evidence="1 2" key="1">
    <citation type="journal article" date="2019" name="Arch. Virol.">
        <title>A novel jumbo Tenacibaculum maritimum lytic phage with head-fiber-like appendages.</title>
        <authorList>
            <person name="Kawato Y."/>
            <person name="Istiqomah I."/>
            <person name="Gaafar A.Y."/>
            <person name="Hanaoka M."/>
            <person name="Ishimaru K."/>
            <person name="Yasuike M."/>
            <person name="Nishiki I."/>
            <person name="Nakamura Y."/>
            <person name="Fujiwara A."/>
            <person name="Nakai T."/>
        </authorList>
    </citation>
    <scope>NUCLEOTIDE SEQUENCE [LARGE SCALE GENOMIC DNA]</scope>
    <source>
        <strain evidence="1 2">PTm5</strain>
    </source>
</reference>
<evidence type="ECO:0000313" key="2">
    <source>
        <dbReference type="Proteomes" id="UP000424080"/>
    </source>
</evidence>
<organism evidence="1 2">
    <name type="scientific">Tenacibaculum phage PTm5</name>
    <dbReference type="NCBI Taxonomy" id="2547426"/>
    <lineage>
        <taxon>Viruses</taxon>
        <taxon>Duplodnaviria</taxon>
        <taxon>Heunggongvirae</taxon>
        <taxon>Uroviricota</taxon>
        <taxon>Caudoviricetes</taxon>
        <taxon>Shirahamavirus</taxon>
        <taxon>Shirahamavirus PTm1</taxon>
    </lineage>
</organism>
<evidence type="ECO:0000313" key="1">
    <source>
        <dbReference type="EMBL" id="BBI90831.1"/>
    </source>
</evidence>
<name>A0A5S9BZC9_9CAUD</name>
<proteinExistence type="predicted"/>
<protein>
    <submittedName>
        <fullName evidence="1">Uncharacterized protein</fullName>
    </submittedName>
</protein>
<dbReference type="EMBL" id="AP019525">
    <property type="protein sequence ID" value="BBI90831.1"/>
    <property type="molecule type" value="Genomic_DNA"/>
</dbReference>
<sequence length="50" mass="6096">MLSKLFKLFYPTKLRNREQQIMYYASKEIEADLNGKKKESKHYENKLKTI</sequence>
<dbReference type="Proteomes" id="UP000424080">
    <property type="component" value="Segment"/>
</dbReference>